<accession>A0A090LE90</accession>
<sequence>MSETNSQIEDKKISSPTRSKSVPSKAVTCPEGLSNIYQKLLHLEKDKPEPKFDRKRHCAPKLNTQQRLFGMSCDTKPIKKLSDTFKSTIFDQTPPKSPAKTPKKQIPVASRNPITGEVKMPTKISAN</sequence>
<evidence type="ECO:0000256" key="1">
    <source>
        <dbReference type="SAM" id="MobiDB-lite"/>
    </source>
</evidence>
<protein>
    <submittedName>
        <fullName evidence="2 4">Uncharacterized protein</fullName>
    </submittedName>
</protein>
<evidence type="ECO:0000313" key="5">
    <source>
        <dbReference type="WormBase" id="SRAE_2000275400"/>
    </source>
</evidence>
<evidence type="ECO:0000313" key="2">
    <source>
        <dbReference type="EMBL" id="CEF68096.1"/>
    </source>
</evidence>
<dbReference type="GeneID" id="36380461"/>
<dbReference type="CTD" id="36380461"/>
<organism evidence="2">
    <name type="scientific">Strongyloides ratti</name>
    <name type="common">Parasitic roundworm</name>
    <dbReference type="NCBI Taxonomy" id="34506"/>
    <lineage>
        <taxon>Eukaryota</taxon>
        <taxon>Metazoa</taxon>
        <taxon>Ecdysozoa</taxon>
        <taxon>Nematoda</taxon>
        <taxon>Chromadorea</taxon>
        <taxon>Rhabditida</taxon>
        <taxon>Tylenchina</taxon>
        <taxon>Panagrolaimomorpha</taxon>
        <taxon>Strongyloidoidea</taxon>
        <taxon>Strongyloididae</taxon>
        <taxon>Strongyloides</taxon>
    </lineage>
</organism>
<dbReference type="AlphaFoldDB" id="A0A090LE90"/>
<dbReference type="WormBase" id="SRAE_2000275400">
    <property type="protein sequence ID" value="SRP06330"/>
    <property type="gene ID" value="WBGene00262968"/>
</dbReference>
<dbReference type="RefSeq" id="XP_024507296.1">
    <property type="nucleotide sequence ID" value="XM_024653861.1"/>
</dbReference>
<evidence type="ECO:0000313" key="4">
    <source>
        <dbReference type="WBParaSite" id="SRAE_2000275400.1"/>
    </source>
</evidence>
<dbReference type="Proteomes" id="UP000035682">
    <property type="component" value="Unplaced"/>
</dbReference>
<keyword evidence="3" id="KW-1185">Reference proteome</keyword>
<dbReference type="STRING" id="34506.A0A090LE90"/>
<evidence type="ECO:0000313" key="3">
    <source>
        <dbReference type="Proteomes" id="UP000035682"/>
    </source>
</evidence>
<dbReference type="WBParaSite" id="SRAE_2000275400.1">
    <property type="protein sequence ID" value="SRAE_2000275400.1"/>
    <property type="gene ID" value="WBGene00262968"/>
</dbReference>
<dbReference type="eggNOG" id="KOG3547">
    <property type="taxonomic scope" value="Eukaryota"/>
</dbReference>
<name>A0A090LE90_STRRB</name>
<feature type="region of interest" description="Disordered" evidence="1">
    <location>
        <begin position="89"/>
        <end position="127"/>
    </location>
</feature>
<dbReference type="EMBL" id="LN609529">
    <property type="protein sequence ID" value="CEF68096.1"/>
    <property type="molecule type" value="Genomic_DNA"/>
</dbReference>
<dbReference type="OrthoDB" id="5790345at2759"/>
<feature type="region of interest" description="Disordered" evidence="1">
    <location>
        <begin position="1"/>
        <end position="28"/>
    </location>
</feature>
<reference evidence="2 3" key="1">
    <citation type="submission" date="2014-09" db="EMBL/GenBank/DDBJ databases">
        <authorList>
            <person name="Martin A.A."/>
        </authorList>
    </citation>
    <scope>NUCLEOTIDE SEQUENCE</scope>
    <source>
        <strain evidence="3">ED321</strain>
        <strain evidence="2">ED321 Heterogonic</strain>
    </source>
</reference>
<reference evidence="4" key="2">
    <citation type="submission" date="2020-12" db="UniProtKB">
        <authorList>
            <consortium name="WormBaseParasite"/>
        </authorList>
    </citation>
    <scope>IDENTIFICATION</scope>
</reference>
<gene>
    <name evidence="2 4 5" type="ORF">SRAE_2000275400</name>
</gene>
<proteinExistence type="predicted"/>